<accession>A0ABV4KD65</accession>
<gene>
    <name evidence="1" type="ORF">QO192_09965</name>
</gene>
<dbReference type="Proteomes" id="UP001568894">
    <property type="component" value="Unassembled WGS sequence"/>
</dbReference>
<evidence type="ECO:0008006" key="3">
    <source>
        <dbReference type="Google" id="ProtNLM"/>
    </source>
</evidence>
<proteinExistence type="predicted"/>
<keyword evidence="2" id="KW-1185">Reference proteome</keyword>
<dbReference type="EMBL" id="JASMRN010000007">
    <property type="protein sequence ID" value="MEZ7515603.1"/>
    <property type="molecule type" value="Genomic_DNA"/>
</dbReference>
<name>A0ABV4KD65_9FLAO</name>
<evidence type="ECO:0000313" key="1">
    <source>
        <dbReference type="EMBL" id="MEZ7515603.1"/>
    </source>
</evidence>
<evidence type="ECO:0000313" key="2">
    <source>
        <dbReference type="Proteomes" id="UP001568894"/>
    </source>
</evidence>
<dbReference type="PROSITE" id="PS51257">
    <property type="entry name" value="PROKAR_LIPOPROTEIN"/>
    <property type="match status" value="1"/>
</dbReference>
<protein>
    <recommendedName>
        <fullName evidence="3">Lipoprotein</fullName>
    </recommendedName>
</protein>
<organism evidence="1 2">
    <name type="scientific">Flavobacterium frigidarium</name>
    <dbReference type="NCBI Taxonomy" id="99286"/>
    <lineage>
        <taxon>Bacteria</taxon>
        <taxon>Pseudomonadati</taxon>
        <taxon>Bacteroidota</taxon>
        <taxon>Flavobacteriia</taxon>
        <taxon>Flavobacteriales</taxon>
        <taxon>Flavobacteriaceae</taxon>
        <taxon>Flavobacterium</taxon>
    </lineage>
</organism>
<comment type="caution">
    <text evidence="1">The sequence shown here is derived from an EMBL/GenBank/DDBJ whole genome shotgun (WGS) entry which is preliminary data.</text>
</comment>
<dbReference type="RefSeq" id="WP_371570062.1">
    <property type="nucleotide sequence ID" value="NZ_JASMRN010000007.1"/>
</dbReference>
<sequence length="334" mass="39023">MRNFWLYIVLILIFASCDRKEHAAVSFYYWKTNFDLSSLEQETLSENKVSKLYIRYFDLDVNPSTKEVFPVSPIHFKVKPTVVSIVPVVFIQNKVMLEEDFDSKALAKKTMDFIALINKKNNLECSEIQIDCDWTLTSKNNYLQFIEDFKRVSKKQISVTIRLHQVKYFEKTKIPNADRAVLMYYNMGTIAVESFNSIYNRETASKYVKSLKKYPIALDFALPIYSWGIHISEGRVIGLRNKLNTADLVSDIHYNQINEFSFEVLKSHYKKSVFYKKGDVVKIEAISASDLKEMAEDLSENSVHTAKEIIFYDLDEINIRNYDKNIFKKITANF</sequence>
<reference evidence="1 2" key="1">
    <citation type="submission" date="2023-05" db="EMBL/GenBank/DDBJ databases">
        <title>Adaptations of aquatic viruses from atmosphere-close ecosystems of the Central Arctic Ocean.</title>
        <authorList>
            <person name="Rahlff J."/>
            <person name="Holmfeldt K."/>
        </authorList>
    </citation>
    <scope>NUCLEOTIDE SEQUENCE [LARGE SCALE GENOMIC DNA]</scope>
    <source>
        <strain evidence="1 2">Arc14</strain>
    </source>
</reference>